<dbReference type="InterPro" id="IPR000073">
    <property type="entry name" value="AB_hydrolase_1"/>
</dbReference>
<reference evidence="2 3" key="1">
    <citation type="submission" date="2024-09" db="EMBL/GenBank/DDBJ databases">
        <authorList>
            <person name="Sun Q."/>
            <person name="Mori K."/>
        </authorList>
    </citation>
    <scope>NUCLEOTIDE SEQUENCE [LARGE SCALE GENOMIC DNA]</scope>
    <source>
        <strain evidence="2 3">TISTR 2452</strain>
    </source>
</reference>
<protein>
    <submittedName>
        <fullName evidence="2">Alpha/beta fold hydrolase</fullName>
    </submittedName>
</protein>
<keyword evidence="3" id="KW-1185">Reference proteome</keyword>
<dbReference type="GO" id="GO:0016787">
    <property type="term" value="F:hydrolase activity"/>
    <property type="evidence" value="ECO:0007669"/>
    <property type="project" value="UniProtKB-KW"/>
</dbReference>
<evidence type="ECO:0000259" key="1">
    <source>
        <dbReference type="Pfam" id="PF00561"/>
    </source>
</evidence>
<sequence length="329" mass="36591">MRSFKNRIRWKRLILVLIPLILLPASGFVYEWIASERAQSAYPMPGKLVDVGTFRLHMNIARSTGPTIIFEAGSGETSLNWRSIPRDLAPYATVVSYDRAGYGWSEPSPNPRTGDNIVRELHHALSQEGLTGPYILVGHSLGGMYMRLFAQTYPEETAALVLVDAREENNERESLAVLTSETISEQPSPSLLTLLKRSGMMRLFQDELLEGFVPKEDRDIFINIVATSAFFNAKANEANLASLTENAIRGQSLGAIPVRIIARGIPEDGRQYGLSETAGAKLELIWQNGQRRQLALSSDSRLFIAEKSGHDIMRTEPQLIIDVIKSLLP</sequence>
<dbReference type="InterPro" id="IPR052370">
    <property type="entry name" value="Meta-cleavage_hydrolase"/>
</dbReference>
<dbReference type="PANTHER" id="PTHR43139:SF52">
    <property type="entry name" value="SI:DKEY-122A22.2"/>
    <property type="match status" value="1"/>
</dbReference>
<feature type="domain" description="AB hydrolase-1" evidence="1">
    <location>
        <begin position="66"/>
        <end position="169"/>
    </location>
</feature>
<dbReference type="Pfam" id="PF00561">
    <property type="entry name" value="Abhydrolase_1"/>
    <property type="match status" value="1"/>
</dbReference>
<dbReference type="SUPFAM" id="SSF53474">
    <property type="entry name" value="alpha/beta-Hydrolases"/>
    <property type="match status" value="1"/>
</dbReference>
<dbReference type="EMBL" id="JBHMDO010000047">
    <property type="protein sequence ID" value="MFB9330158.1"/>
    <property type="molecule type" value="Genomic_DNA"/>
</dbReference>
<dbReference type="Proteomes" id="UP001589747">
    <property type="component" value="Unassembled WGS sequence"/>
</dbReference>
<dbReference type="Gene3D" id="3.40.50.1820">
    <property type="entry name" value="alpha/beta hydrolase"/>
    <property type="match status" value="1"/>
</dbReference>
<dbReference type="PANTHER" id="PTHR43139">
    <property type="entry name" value="SI:DKEY-122A22.2"/>
    <property type="match status" value="1"/>
</dbReference>
<evidence type="ECO:0000313" key="3">
    <source>
        <dbReference type="Proteomes" id="UP001589747"/>
    </source>
</evidence>
<gene>
    <name evidence="2" type="ORF">ACFFSY_29800</name>
</gene>
<keyword evidence="2" id="KW-0378">Hydrolase</keyword>
<accession>A0ABV5KY48</accession>
<name>A0ABV5KY48_9BACL</name>
<dbReference type="PRINTS" id="PR00111">
    <property type="entry name" value="ABHYDROLASE"/>
</dbReference>
<dbReference type="InterPro" id="IPR029058">
    <property type="entry name" value="AB_hydrolase_fold"/>
</dbReference>
<proteinExistence type="predicted"/>
<evidence type="ECO:0000313" key="2">
    <source>
        <dbReference type="EMBL" id="MFB9330158.1"/>
    </source>
</evidence>
<comment type="caution">
    <text evidence="2">The sequence shown here is derived from an EMBL/GenBank/DDBJ whole genome shotgun (WGS) entry which is preliminary data.</text>
</comment>
<dbReference type="RefSeq" id="WP_377501087.1">
    <property type="nucleotide sequence ID" value="NZ_JBHMDO010000047.1"/>
</dbReference>
<organism evidence="2 3">
    <name type="scientific">Paenibacillus aurantiacus</name>
    <dbReference type="NCBI Taxonomy" id="1936118"/>
    <lineage>
        <taxon>Bacteria</taxon>
        <taxon>Bacillati</taxon>
        <taxon>Bacillota</taxon>
        <taxon>Bacilli</taxon>
        <taxon>Bacillales</taxon>
        <taxon>Paenibacillaceae</taxon>
        <taxon>Paenibacillus</taxon>
    </lineage>
</organism>